<dbReference type="GO" id="GO:0005634">
    <property type="term" value="C:nucleus"/>
    <property type="evidence" value="ECO:0007669"/>
    <property type="project" value="UniProtKB-SubCell"/>
</dbReference>
<dbReference type="GO" id="GO:0000981">
    <property type="term" value="F:DNA-binding transcription factor activity, RNA polymerase II-specific"/>
    <property type="evidence" value="ECO:0007669"/>
    <property type="project" value="TreeGrafter"/>
</dbReference>
<proteinExistence type="predicted"/>
<dbReference type="GO" id="GO:0000977">
    <property type="term" value="F:RNA polymerase II transcription regulatory region sequence-specific DNA binding"/>
    <property type="evidence" value="ECO:0007669"/>
    <property type="project" value="TreeGrafter"/>
</dbReference>
<dbReference type="InterPro" id="IPR050649">
    <property type="entry name" value="Paired_Homeobox_TFs"/>
</dbReference>
<name>A0A8S1HVY2_9PELO</name>
<dbReference type="Gene3D" id="1.10.10.60">
    <property type="entry name" value="Homeodomain-like"/>
    <property type="match status" value="1"/>
</dbReference>
<keyword evidence="2 3" id="KW-0539">Nucleus</keyword>
<protein>
    <recommendedName>
        <fullName evidence="5">Homeobox domain-containing protein</fullName>
    </recommendedName>
</protein>
<evidence type="ECO:0000313" key="7">
    <source>
        <dbReference type="Proteomes" id="UP000835052"/>
    </source>
</evidence>
<dbReference type="PANTHER" id="PTHR24329">
    <property type="entry name" value="HOMEOBOX PROTEIN ARISTALESS"/>
    <property type="match status" value="1"/>
</dbReference>
<evidence type="ECO:0000313" key="6">
    <source>
        <dbReference type="EMBL" id="CAD6199574.1"/>
    </source>
</evidence>
<organism evidence="6 7">
    <name type="scientific">Caenorhabditis auriculariae</name>
    <dbReference type="NCBI Taxonomy" id="2777116"/>
    <lineage>
        <taxon>Eukaryota</taxon>
        <taxon>Metazoa</taxon>
        <taxon>Ecdysozoa</taxon>
        <taxon>Nematoda</taxon>
        <taxon>Chromadorea</taxon>
        <taxon>Rhabditida</taxon>
        <taxon>Rhabditina</taxon>
        <taxon>Rhabditomorpha</taxon>
        <taxon>Rhabditoidea</taxon>
        <taxon>Rhabditidae</taxon>
        <taxon>Peloderinae</taxon>
        <taxon>Caenorhabditis</taxon>
    </lineage>
</organism>
<keyword evidence="2 3" id="KW-0238">DNA-binding</keyword>
<dbReference type="CDD" id="cd00086">
    <property type="entry name" value="homeodomain"/>
    <property type="match status" value="1"/>
</dbReference>
<keyword evidence="7" id="KW-1185">Reference proteome</keyword>
<keyword evidence="2 3" id="KW-0371">Homeobox</keyword>
<feature type="region of interest" description="Disordered" evidence="4">
    <location>
        <begin position="255"/>
        <end position="295"/>
    </location>
</feature>
<gene>
    <name evidence="6" type="ORF">CAUJ_LOCUS15476</name>
</gene>
<dbReference type="PANTHER" id="PTHR24329:SF543">
    <property type="entry name" value="FI01017P-RELATED"/>
    <property type="match status" value="1"/>
</dbReference>
<dbReference type="SMART" id="SM00389">
    <property type="entry name" value="HOX"/>
    <property type="match status" value="1"/>
</dbReference>
<dbReference type="PROSITE" id="PS50071">
    <property type="entry name" value="HOMEOBOX_2"/>
    <property type="match status" value="1"/>
</dbReference>
<evidence type="ECO:0000256" key="2">
    <source>
        <dbReference type="PROSITE-ProRule" id="PRU00108"/>
    </source>
</evidence>
<reference evidence="6" key="1">
    <citation type="submission" date="2020-10" db="EMBL/GenBank/DDBJ databases">
        <authorList>
            <person name="Kikuchi T."/>
        </authorList>
    </citation>
    <scope>NUCLEOTIDE SEQUENCE</scope>
    <source>
        <strain evidence="6">NKZ352</strain>
    </source>
</reference>
<evidence type="ECO:0000259" key="5">
    <source>
        <dbReference type="PROSITE" id="PS50071"/>
    </source>
</evidence>
<comment type="caution">
    <text evidence="6">The sequence shown here is derived from an EMBL/GenBank/DDBJ whole genome shotgun (WGS) entry which is preliminary data.</text>
</comment>
<dbReference type="AlphaFoldDB" id="A0A8S1HVY2"/>
<dbReference type="OrthoDB" id="6159439at2759"/>
<dbReference type="InterPro" id="IPR001356">
    <property type="entry name" value="HD"/>
</dbReference>
<evidence type="ECO:0000256" key="4">
    <source>
        <dbReference type="SAM" id="MobiDB-lite"/>
    </source>
</evidence>
<feature type="DNA-binding region" description="Homeobox" evidence="2">
    <location>
        <begin position="182"/>
        <end position="241"/>
    </location>
</feature>
<sequence>MGPARFHCATLLRSLGEWTAHKIAHDLLPLQMDYGGYFAQQADGAVANAFQLNANFIGTSTAAVATQGYGTGAQSHIYQHYANPYLTAAAGNRTLQTSQNTTSSSSSASTSYRQTATHDPLQAFFNTGLQYQLYHKSTLMGATSDSITRNGSGVIAGLPGSSLVGALCGGGGGGNPSERRKQRRIRTTFTSSQLKELERVFAETRYPDIYTREDLALRIELTEARVQMLLRYPKVQTEMTALGTFIGLVPKPASKAQKTGKGEAINGRRRKKCDEIDPEEEAKAKSLLDNIMDQM</sequence>
<dbReference type="InterPro" id="IPR009057">
    <property type="entry name" value="Homeodomain-like_sf"/>
</dbReference>
<feature type="domain" description="Homeobox" evidence="5">
    <location>
        <begin position="180"/>
        <end position="240"/>
    </location>
</feature>
<evidence type="ECO:0000256" key="1">
    <source>
        <dbReference type="ARBA" id="ARBA00004123"/>
    </source>
</evidence>
<dbReference type="SUPFAM" id="SSF46689">
    <property type="entry name" value="Homeodomain-like"/>
    <property type="match status" value="1"/>
</dbReference>
<dbReference type="Pfam" id="PF00046">
    <property type="entry name" value="Homeodomain"/>
    <property type="match status" value="1"/>
</dbReference>
<comment type="subcellular location">
    <subcellularLocation>
        <location evidence="1 2 3">Nucleus</location>
    </subcellularLocation>
</comment>
<evidence type="ECO:0000256" key="3">
    <source>
        <dbReference type="RuleBase" id="RU000682"/>
    </source>
</evidence>
<dbReference type="EMBL" id="CAJGYM010000184">
    <property type="protein sequence ID" value="CAD6199574.1"/>
    <property type="molecule type" value="Genomic_DNA"/>
</dbReference>
<dbReference type="Proteomes" id="UP000835052">
    <property type="component" value="Unassembled WGS sequence"/>
</dbReference>
<accession>A0A8S1HVY2</accession>